<comment type="caution">
    <text evidence="2">The sequence shown here is derived from an EMBL/GenBank/DDBJ whole genome shotgun (WGS) entry which is preliminary data.</text>
</comment>
<dbReference type="InterPro" id="IPR001763">
    <property type="entry name" value="Rhodanese-like_dom"/>
</dbReference>
<dbReference type="CDD" id="cd00158">
    <property type="entry name" value="RHOD"/>
    <property type="match status" value="1"/>
</dbReference>
<dbReference type="InterPro" id="IPR050229">
    <property type="entry name" value="GlpE_sulfurtransferase"/>
</dbReference>
<dbReference type="InterPro" id="IPR036873">
    <property type="entry name" value="Rhodanese-like_dom_sf"/>
</dbReference>
<gene>
    <name evidence="2" type="ORF">H4W30_006527</name>
</gene>
<dbReference type="Gene3D" id="3.40.250.10">
    <property type="entry name" value="Rhodanese-like domain"/>
    <property type="match status" value="1"/>
</dbReference>
<dbReference type="Pfam" id="PF00581">
    <property type="entry name" value="Rhodanese"/>
    <property type="match status" value="1"/>
</dbReference>
<dbReference type="RefSeq" id="WP_200864274.1">
    <property type="nucleotide sequence ID" value="NZ_JADBEJ010000005.1"/>
</dbReference>
<dbReference type="SMART" id="SM00450">
    <property type="entry name" value="RHOD"/>
    <property type="match status" value="1"/>
</dbReference>
<reference evidence="2 3" key="1">
    <citation type="submission" date="2020-10" db="EMBL/GenBank/DDBJ databases">
        <title>Sequencing the genomes of 1000 actinobacteria strains.</title>
        <authorList>
            <person name="Klenk H.-P."/>
        </authorList>
    </citation>
    <scope>NUCLEOTIDE SEQUENCE [LARGE SCALE GENOMIC DNA]</scope>
    <source>
        <strain evidence="2 3">DSM 46661</strain>
    </source>
</reference>
<dbReference type="Proteomes" id="UP000656548">
    <property type="component" value="Unassembled WGS sequence"/>
</dbReference>
<dbReference type="PANTHER" id="PTHR43031:SF1">
    <property type="entry name" value="PYRIDINE NUCLEOTIDE-DISULPHIDE OXIDOREDUCTASE"/>
    <property type="match status" value="1"/>
</dbReference>
<keyword evidence="3" id="KW-1185">Reference proteome</keyword>
<proteinExistence type="predicted"/>
<dbReference type="SUPFAM" id="SSF52821">
    <property type="entry name" value="Rhodanese/Cell cycle control phosphatase"/>
    <property type="match status" value="1"/>
</dbReference>
<feature type="domain" description="Rhodanese" evidence="1">
    <location>
        <begin position="10"/>
        <end position="97"/>
    </location>
</feature>
<sequence length="106" mass="11980">MMQVEELYRRRNEVQLVDVREPEEWQAGRIESARHIPMAEVPTRLTELDTTRPVVTVCRSGHRSGQAAEFLRQQGYSAENTDGGMQAWQEAALPFTTPDGKPGRVA</sequence>
<protein>
    <submittedName>
        <fullName evidence="2">Rhodanese-related sulfurtransferase</fullName>
    </submittedName>
</protein>
<evidence type="ECO:0000313" key="2">
    <source>
        <dbReference type="EMBL" id="MBE1579467.1"/>
    </source>
</evidence>
<dbReference type="PANTHER" id="PTHR43031">
    <property type="entry name" value="FAD-DEPENDENT OXIDOREDUCTASE"/>
    <property type="match status" value="1"/>
</dbReference>
<evidence type="ECO:0000313" key="3">
    <source>
        <dbReference type="Proteomes" id="UP000656548"/>
    </source>
</evidence>
<accession>A0ABR9LG20</accession>
<evidence type="ECO:0000259" key="1">
    <source>
        <dbReference type="PROSITE" id="PS50206"/>
    </source>
</evidence>
<organism evidence="2 3">
    <name type="scientific">Amycolatopsis roodepoortensis</name>
    <dbReference type="NCBI Taxonomy" id="700274"/>
    <lineage>
        <taxon>Bacteria</taxon>
        <taxon>Bacillati</taxon>
        <taxon>Actinomycetota</taxon>
        <taxon>Actinomycetes</taxon>
        <taxon>Pseudonocardiales</taxon>
        <taxon>Pseudonocardiaceae</taxon>
        <taxon>Amycolatopsis</taxon>
    </lineage>
</organism>
<dbReference type="PROSITE" id="PS50206">
    <property type="entry name" value="RHODANESE_3"/>
    <property type="match status" value="1"/>
</dbReference>
<name>A0ABR9LG20_9PSEU</name>
<dbReference type="EMBL" id="JADBEJ010000005">
    <property type="protein sequence ID" value="MBE1579467.1"/>
    <property type="molecule type" value="Genomic_DNA"/>
</dbReference>